<proteinExistence type="predicted"/>
<evidence type="ECO:0000313" key="2">
    <source>
        <dbReference type="EMBL" id="EUA13842.1"/>
    </source>
</evidence>
<organism evidence="2">
    <name type="scientific">Mycobacterium xenopi 4042</name>
    <dbReference type="NCBI Taxonomy" id="1299334"/>
    <lineage>
        <taxon>Bacteria</taxon>
        <taxon>Bacillati</taxon>
        <taxon>Actinomycetota</taxon>
        <taxon>Actinomycetes</taxon>
        <taxon>Mycobacteriales</taxon>
        <taxon>Mycobacteriaceae</taxon>
        <taxon>Mycobacterium</taxon>
    </lineage>
</organism>
<dbReference type="PATRIC" id="fig|1299334.3.peg.8729"/>
<protein>
    <submittedName>
        <fullName evidence="2">Uncharacterized protein</fullName>
    </submittedName>
</protein>
<feature type="region of interest" description="Disordered" evidence="1">
    <location>
        <begin position="40"/>
        <end position="95"/>
    </location>
</feature>
<gene>
    <name evidence="2" type="ORF">I553_6961</name>
</gene>
<dbReference type="AlphaFoldDB" id="X7Z324"/>
<accession>X7Z324</accession>
<reference evidence="2" key="1">
    <citation type="submission" date="2014-01" db="EMBL/GenBank/DDBJ databases">
        <authorList>
            <person name="Brown-Elliot B."/>
            <person name="Wallace R."/>
            <person name="Lenaerts A."/>
            <person name="Ordway D."/>
            <person name="DeGroote M.A."/>
            <person name="Parker T."/>
            <person name="Sizemore C."/>
            <person name="Tallon L.J."/>
            <person name="Sadzewicz L.K."/>
            <person name="Sengamalay N."/>
            <person name="Fraser C.M."/>
            <person name="Hine E."/>
            <person name="Shefchek K.A."/>
            <person name="Das S.P."/>
            <person name="Tettelin H."/>
        </authorList>
    </citation>
    <scope>NUCLEOTIDE SEQUENCE [LARGE SCALE GENOMIC DNA]</scope>
    <source>
        <strain evidence="2">4042</strain>
    </source>
</reference>
<feature type="compositionally biased region" description="Basic and acidic residues" evidence="1">
    <location>
        <begin position="79"/>
        <end position="89"/>
    </location>
</feature>
<dbReference type="EMBL" id="JAOB01000081">
    <property type="protein sequence ID" value="EUA13842.1"/>
    <property type="molecule type" value="Genomic_DNA"/>
</dbReference>
<sequence length="95" mass="10321">MTATWRILAALPQTRVLVVTTYETDADILRAVEAAAAAVLPADSQHRAQDQRGNQSRREHPRPQILSPHLPPAGVPPGEEAHLQARSEVCEGQAQ</sequence>
<name>X7Z324_MYCXE</name>
<comment type="caution">
    <text evidence="2">The sequence shown here is derived from an EMBL/GenBank/DDBJ whole genome shotgun (WGS) entry which is preliminary data.</text>
</comment>
<evidence type="ECO:0000256" key="1">
    <source>
        <dbReference type="SAM" id="MobiDB-lite"/>
    </source>
</evidence>
<feature type="compositionally biased region" description="Basic and acidic residues" evidence="1">
    <location>
        <begin position="44"/>
        <end position="62"/>
    </location>
</feature>